<name>A0A9Q1C722_HOLLE</name>
<organism evidence="1 2">
    <name type="scientific">Holothuria leucospilota</name>
    <name type="common">Black long sea cucumber</name>
    <name type="synonym">Mertensiothuria leucospilota</name>
    <dbReference type="NCBI Taxonomy" id="206669"/>
    <lineage>
        <taxon>Eukaryota</taxon>
        <taxon>Metazoa</taxon>
        <taxon>Echinodermata</taxon>
        <taxon>Eleutherozoa</taxon>
        <taxon>Echinozoa</taxon>
        <taxon>Holothuroidea</taxon>
        <taxon>Aspidochirotacea</taxon>
        <taxon>Aspidochirotida</taxon>
        <taxon>Holothuriidae</taxon>
        <taxon>Holothuria</taxon>
    </lineage>
</organism>
<comment type="caution">
    <text evidence="1">The sequence shown here is derived from an EMBL/GenBank/DDBJ whole genome shotgun (WGS) entry which is preliminary data.</text>
</comment>
<evidence type="ECO:0000313" key="2">
    <source>
        <dbReference type="Proteomes" id="UP001152320"/>
    </source>
</evidence>
<evidence type="ECO:0000313" key="1">
    <source>
        <dbReference type="EMBL" id="KAJ8039229.1"/>
    </source>
</evidence>
<protein>
    <submittedName>
        <fullName evidence="1">Uncharacterized protein</fullName>
    </submittedName>
</protein>
<dbReference type="Proteomes" id="UP001152320">
    <property type="component" value="Chromosome 7"/>
</dbReference>
<dbReference type="EMBL" id="JAIZAY010000007">
    <property type="protein sequence ID" value="KAJ8039229.1"/>
    <property type="molecule type" value="Genomic_DNA"/>
</dbReference>
<reference evidence="1" key="1">
    <citation type="submission" date="2021-10" db="EMBL/GenBank/DDBJ databases">
        <title>Tropical sea cucumber genome reveals ecological adaptation and Cuvierian tubules defense mechanism.</title>
        <authorList>
            <person name="Chen T."/>
        </authorList>
    </citation>
    <scope>NUCLEOTIDE SEQUENCE</scope>
    <source>
        <strain evidence="1">Nanhai2018</strain>
        <tissue evidence="1">Muscle</tissue>
    </source>
</reference>
<gene>
    <name evidence="1" type="ORF">HOLleu_16879</name>
</gene>
<keyword evidence="2" id="KW-1185">Reference proteome</keyword>
<accession>A0A9Q1C722</accession>
<sequence length="68" mass="7824">MKNLLSPENPTDRGYADLVKLIKHHQQSEPSIVVSRYKFHACTRETDILVIDYAAAHRKLADPCDFKK</sequence>
<proteinExistence type="predicted"/>
<dbReference type="AlphaFoldDB" id="A0A9Q1C722"/>
<dbReference type="OrthoDB" id="8042283at2759"/>